<feature type="region of interest" description="Disordered" evidence="1">
    <location>
        <begin position="669"/>
        <end position="703"/>
    </location>
</feature>
<name>A0A8J8P5C1_HALGN</name>
<protein>
    <submittedName>
        <fullName evidence="2">Uncharacterized protein</fullName>
    </submittedName>
</protein>
<comment type="caution">
    <text evidence="2">The sequence shown here is derived from an EMBL/GenBank/DDBJ whole genome shotgun (WGS) entry which is preliminary data.</text>
</comment>
<feature type="compositionally biased region" description="Low complexity" evidence="1">
    <location>
        <begin position="612"/>
        <end position="631"/>
    </location>
</feature>
<evidence type="ECO:0000256" key="1">
    <source>
        <dbReference type="SAM" id="MobiDB-lite"/>
    </source>
</evidence>
<dbReference type="AlphaFoldDB" id="A0A8J8P5C1"/>
<evidence type="ECO:0000313" key="3">
    <source>
        <dbReference type="Proteomes" id="UP000785679"/>
    </source>
</evidence>
<feature type="compositionally biased region" description="Basic and acidic residues" evidence="1">
    <location>
        <begin position="350"/>
        <end position="364"/>
    </location>
</feature>
<organism evidence="2 3">
    <name type="scientific">Halteria grandinella</name>
    <dbReference type="NCBI Taxonomy" id="5974"/>
    <lineage>
        <taxon>Eukaryota</taxon>
        <taxon>Sar</taxon>
        <taxon>Alveolata</taxon>
        <taxon>Ciliophora</taxon>
        <taxon>Intramacronucleata</taxon>
        <taxon>Spirotrichea</taxon>
        <taxon>Stichotrichia</taxon>
        <taxon>Sporadotrichida</taxon>
        <taxon>Halteriidae</taxon>
        <taxon>Halteria</taxon>
    </lineage>
</organism>
<accession>A0A8J8P5C1</accession>
<feature type="compositionally biased region" description="Polar residues" evidence="1">
    <location>
        <begin position="296"/>
        <end position="320"/>
    </location>
</feature>
<proteinExistence type="predicted"/>
<evidence type="ECO:0000313" key="2">
    <source>
        <dbReference type="EMBL" id="TNV87387.1"/>
    </source>
</evidence>
<keyword evidence="3" id="KW-1185">Reference proteome</keyword>
<feature type="compositionally biased region" description="Basic and acidic residues" evidence="1">
    <location>
        <begin position="683"/>
        <end position="692"/>
    </location>
</feature>
<feature type="region of interest" description="Disordered" evidence="1">
    <location>
        <begin position="348"/>
        <end position="378"/>
    </location>
</feature>
<sequence length="849" mass="92410">MTSTLNASQIFSSGNIPMTQLQPIMTTLNGNGQLQQQQIFIGAPMNGQFMISQQQQQSGLVPFNLQGALSGSIGVANNNGLGQNIMMISPGQQGPAPQLIYIQNGNFQSLNDASLNPQTNLITNGQMQFIPCQIVNNQSQNGPSALGNFVNFQQPSNFTLSTNGTYGITATTNNQQILNSSRQQGIPFIGSSNVQKLNQSMFGANESSSQSTNMQSMALSARNRVVQTNASQQNVSQSMQSHQMTGGDRQIQVIQNGNKIQTNSSQSEARLQSNLHVSQHPLLVKPQPIQIAARPSNPTTAQFSTPKIVSHPSGSLSNNTRSDKHFICPSTTQQAGNNNMGRRILVSNDNRQDSARLTSSDRQDSSFQETSNKPGQLKQVQIFGQQTQGDLITSQQSQQRMLVHVANNHDQRQLSSQVNQIANGSNNSTAYLQNGQFIAPNGSSGLIQLVNEKQLQSSFSMGQGVGFSQTNSKVVNMMHMNQIKGTQSGGSALGNANQFIPGQNANIQQIMVNNIKQQSPENHMIFGTPIQLVSNQDHHQIGGNSGNELMQGGKLVSTGPISSYPLGPPIYQMPSGLITDQMPSQNQFINIVIGGQDLRASGSTAGKSSHDGAPSSSSGASSTTGSSTLASSLPLSQVQSANCNQQLGGASNPFDTCLSSIGNQISENKISYQGGSGGAQSIDSHESSEYSSHRGHQSQTDLGNSSACFTEMQAVLNRQRLGILAFSQVPHQMRTLARASASIRTRRNQRFIRGDVKFKMVIRAVIKYFRKRITRLHIELPNMTPHEEEVLRDMFTRKNYVPQSESQVFRSFNSEFRDWIFRMPSFCRAFMIFYRKKPFESSLSGQFVL</sequence>
<gene>
    <name evidence="2" type="ORF">FGO68_gene2531</name>
</gene>
<reference evidence="2" key="1">
    <citation type="submission" date="2019-06" db="EMBL/GenBank/DDBJ databases">
        <authorList>
            <person name="Zheng W."/>
        </authorList>
    </citation>
    <scope>NUCLEOTIDE SEQUENCE</scope>
    <source>
        <strain evidence="2">QDHG01</strain>
    </source>
</reference>
<feature type="region of interest" description="Disordered" evidence="1">
    <location>
        <begin position="294"/>
        <end position="323"/>
    </location>
</feature>
<feature type="region of interest" description="Disordered" evidence="1">
    <location>
        <begin position="600"/>
        <end position="631"/>
    </location>
</feature>
<dbReference type="Proteomes" id="UP000785679">
    <property type="component" value="Unassembled WGS sequence"/>
</dbReference>
<dbReference type="EMBL" id="RRYP01000461">
    <property type="protein sequence ID" value="TNV87387.1"/>
    <property type="molecule type" value="Genomic_DNA"/>
</dbReference>
<feature type="compositionally biased region" description="Polar residues" evidence="1">
    <location>
        <begin position="365"/>
        <end position="378"/>
    </location>
</feature>